<dbReference type="KEGG" id="mmag:MMAD_56310"/>
<geneLocation type="plasmid" evidence="3">
    <name>pjcm13574 dna</name>
</geneLocation>
<name>A0A7I7XQ33_9MYCO</name>
<keyword evidence="2" id="KW-0614">Plasmid</keyword>
<gene>
    <name evidence="2" type="ORF">MMAD_56310</name>
</gene>
<dbReference type="SUPFAM" id="SSF47413">
    <property type="entry name" value="lambda repressor-like DNA-binding domains"/>
    <property type="match status" value="1"/>
</dbReference>
<keyword evidence="3" id="KW-1185">Reference proteome</keyword>
<dbReference type="RefSeq" id="WP_163744871.1">
    <property type="nucleotide sequence ID" value="NZ_AP022611.1"/>
</dbReference>
<feature type="region of interest" description="Disordered" evidence="1">
    <location>
        <begin position="29"/>
        <end position="51"/>
    </location>
</feature>
<proteinExistence type="predicted"/>
<evidence type="ECO:0000313" key="3">
    <source>
        <dbReference type="Proteomes" id="UP000466517"/>
    </source>
</evidence>
<reference evidence="2 3" key="1">
    <citation type="journal article" date="2019" name="Emerg. Microbes Infect.">
        <title>Comprehensive subspecies identification of 175 nontuberculous mycobacteria species based on 7547 genomic profiles.</title>
        <authorList>
            <person name="Matsumoto Y."/>
            <person name="Kinjo T."/>
            <person name="Motooka D."/>
            <person name="Nabeya D."/>
            <person name="Jung N."/>
            <person name="Uechi K."/>
            <person name="Horii T."/>
            <person name="Iida T."/>
            <person name="Fujita J."/>
            <person name="Nakamura S."/>
        </authorList>
    </citation>
    <scope>NUCLEOTIDE SEQUENCE [LARGE SCALE GENOMIC DNA]</scope>
    <source>
        <strain evidence="2 3">JCM 13574</strain>
        <plasmid evidence="3">pjcm13574 dna</plasmid>
    </source>
</reference>
<organism evidence="2 3">
    <name type="scientific">Mycolicibacterium madagascariense</name>
    <dbReference type="NCBI Taxonomy" id="212765"/>
    <lineage>
        <taxon>Bacteria</taxon>
        <taxon>Bacillati</taxon>
        <taxon>Actinomycetota</taxon>
        <taxon>Actinomycetes</taxon>
        <taxon>Mycobacteriales</taxon>
        <taxon>Mycobacteriaceae</taxon>
        <taxon>Mycolicibacterium</taxon>
    </lineage>
</organism>
<feature type="region of interest" description="Disordered" evidence="1">
    <location>
        <begin position="66"/>
        <end position="88"/>
    </location>
</feature>
<dbReference type="CDD" id="cd00093">
    <property type="entry name" value="HTH_XRE"/>
    <property type="match status" value="1"/>
</dbReference>
<evidence type="ECO:0000313" key="2">
    <source>
        <dbReference type="EMBL" id="BBZ31336.1"/>
    </source>
</evidence>
<dbReference type="InterPro" id="IPR010982">
    <property type="entry name" value="Lambda_DNA-bd_dom_sf"/>
</dbReference>
<dbReference type="InterPro" id="IPR001387">
    <property type="entry name" value="Cro/C1-type_HTH"/>
</dbReference>
<dbReference type="AlphaFoldDB" id="A0A7I7XQ33"/>
<dbReference type="EMBL" id="AP022611">
    <property type="protein sequence ID" value="BBZ31336.1"/>
    <property type="molecule type" value="Genomic_DNA"/>
</dbReference>
<protein>
    <submittedName>
        <fullName evidence="2">Uncharacterized protein</fullName>
    </submittedName>
</protein>
<sequence length="124" mass="13308">MEVPEQGIERLHHFVTERRRALGISRTQMFARGGPSPSTMNKALTGDRGLSRSTLERIDRALGWAPGSAESVMDGGTPTSRIPASSEAACPAHEHVVTVLESTRTQLHTALELVEGLLGSGHAR</sequence>
<dbReference type="Proteomes" id="UP000466517">
    <property type="component" value="Plasmid pJCM13574"/>
</dbReference>
<evidence type="ECO:0000256" key="1">
    <source>
        <dbReference type="SAM" id="MobiDB-lite"/>
    </source>
</evidence>
<accession>A0A7I7XQ33</accession>
<dbReference type="GO" id="GO:0003677">
    <property type="term" value="F:DNA binding"/>
    <property type="evidence" value="ECO:0007669"/>
    <property type="project" value="InterPro"/>
</dbReference>